<protein>
    <submittedName>
        <fullName evidence="1">Uncharacterized protein</fullName>
    </submittedName>
</protein>
<evidence type="ECO:0000313" key="1">
    <source>
        <dbReference type="EMBL" id="TKS13415.1"/>
    </source>
</evidence>
<dbReference type="AlphaFoldDB" id="A0A4U5QWI0"/>
<sequence>MVRSENDRSWFLKNSVAALADRITMVFIAPSLSQITSPCFCLMSARVRCGIEPRSNRFPSIGHPDGPGGCLFRPDFARRRSRDRSANEKRLREMERFEGHNHSMAWYDEMSSASVK</sequence>
<reference evidence="1" key="1">
    <citation type="submission" date="2018-10" db="EMBL/GenBank/DDBJ databases">
        <title>Population genomic analysis revealed the cold adaptation of white poplar.</title>
        <authorList>
            <person name="Liu Y.-J."/>
        </authorList>
    </citation>
    <scope>NUCLEOTIDE SEQUENCE [LARGE SCALE GENOMIC DNA]</scope>
    <source>
        <strain evidence="1">PAL-ZL1</strain>
    </source>
</reference>
<accession>A0A4U5QWI0</accession>
<name>A0A4U5QWI0_POPAL</name>
<organism evidence="1">
    <name type="scientific">Populus alba</name>
    <name type="common">White poplar</name>
    <dbReference type="NCBI Taxonomy" id="43335"/>
    <lineage>
        <taxon>Eukaryota</taxon>
        <taxon>Viridiplantae</taxon>
        <taxon>Streptophyta</taxon>
        <taxon>Embryophyta</taxon>
        <taxon>Tracheophyta</taxon>
        <taxon>Spermatophyta</taxon>
        <taxon>Magnoliopsida</taxon>
        <taxon>eudicotyledons</taxon>
        <taxon>Gunneridae</taxon>
        <taxon>Pentapetalae</taxon>
        <taxon>rosids</taxon>
        <taxon>fabids</taxon>
        <taxon>Malpighiales</taxon>
        <taxon>Salicaceae</taxon>
        <taxon>Saliceae</taxon>
        <taxon>Populus</taxon>
    </lineage>
</organism>
<gene>
    <name evidence="1" type="ORF">D5086_0000057280</name>
</gene>
<proteinExistence type="predicted"/>
<comment type="caution">
    <text evidence="1">The sequence shown here is derived from an EMBL/GenBank/DDBJ whole genome shotgun (WGS) entry which is preliminary data.</text>
</comment>
<dbReference type="EMBL" id="RCHU01000138">
    <property type="protein sequence ID" value="TKS13415.1"/>
    <property type="molecule type" value="Genomic_DNA"/>
</dbReference>